<dbReference type="Proteomes" id="UP000187203">
    <property type="component" value="Unassembled WGS sequence"/>
</dbReference>
<dbReference type="Pfam" id="PF05553">
    <property type="entry name" value="DUF761"/>
    <property type="match status" value="1"/>
</dbReference>
<keyword evidence="2" id="KW-1185">Reference proteome</keyword>
<dbReference type="PANTHER" id="PTHR33265:SF10">
    <property type="entry name" value="OS01G0133200 PROTEIN"/>
    <property type="match status" value="1"/>
</dbReference>
<dbReference type="OrthoDB" id="1936669at2759"/>
<comment type="caution">
    <text evidence="1">The sequence shown here is derived from an EMBL/GenBank/DDBJ whole genome shotgun (WGS) entry which is preliminary data.</text>
</comment>
<sequence length="140" mass="16800">MKKPPLIPKLFFLEKSGKRFKLRRNKALYTEWGTKKIKHYNYGYLGEYRFDSPSTTPLIQYYYNRKLRRIPMLFSWKCFGCLQSGEEDCRLALKTEPADIPIFGAASEPWDSEEDSVDERAEKFIKRFYAEMRLQRQESF</sequence>
<evidence type="ECO:0000313" key="2">
    <source>
        <dbReference type="Proteomes" id="UP000187203"/>
    </source>
</evidence>
<dbReference type="InterPro" id="IPR008480">
    <property type="entry name" value="DUF761_pln"/>
</dbReference>
<name>A0A1R3KDP1_9ROSI</name>
<accession>A0A1R3KDP1</accession>
<dbReference type="EMBL" id="AWUE01014073">
    <property type="protein sequence ID" value="OMP05210.1"/>
    <property type="molecule type" value="Genomic_DNA"/>
</dbReference>
<gene>
    <name evidence="1" type="ORF">COLO4_08991</name>
</gene>
<evidence type="ECO:0000313" key="1">
    <source>
        <dbReference type="EMBL" id="OMP05210.1"/>
    </source>
</evidence>
<dbReference type="AlphaFoldDB" id="A0A1R3KDP1"/>
<dbReference type="PANTHER" id="PTHR33265">
    <property type="entry name" value="AVR9/CF-9 RAPIDLY ELICITED PROTEIN-RELATED"/>
    <property type="match status" value="1"/>
</dbReference>
<protein>
    <submittedName>
        <fullName evidence="1">Uncharacterized protein</fullName>
    </submittedName>
</protein>
<proteinExistence type="predicted"/>
<reference evidence="2" key="1">
    <citation type="submission" date="2013-09" db="EMBL/GenBank/DDBJ databases">
        <title>Corchorus olitorius genome sequencing.</title>
        <authorList>
            <person name="Alam M."/>
            <person name="Haque M.S."/>
            <person name="Islam M.S."/>
            <person name="Emdad E.M."/>
            <person name="Islam M.M."/>
            <person name="Ahmed B."/>
            <person name="Halim A."/>
            <person name="Hossen Q.M.M."/>
            <person name="Hossain M.Z."/>
            <person name="Ahmed R."/>
            <person name="Khan M.M."/>
            <person name="Islam R."/>
            <person name="Rashid M.M."/>
            <person name="Khan S.A."/>
            <person name="Rahman M.S."/>
            <person name="Alam M."/>
            <person name="Yahiya A.S."/>
            <person name="Khan M.S."/>
            <person name="Azam M.S."/>
            <person name="Haque T."/>
            <person name="Lashkar M.Z.H."/>
            <person name="Akhand A.I."/>
            <person name="Morshed G."/>
            <person name="Roy S."/>
            <person name="Uddin K.S."/>
            <person name="Rabeya T."/>
            <person name="Hossain A.S."/>
            <person name="Chowdhury A."/>
            <person name="Snigdha A.R."/>
            <person name="Mortoza M.S."/>
            <person name="Matin S.A."/>
            <person name="Hoque S.M.E."/>
            <person name="Islam M.K."/>
            <person name="Roy D.K."/>
            <person name="Haider R."/>
            <person name="Moosa M.M."/>
            <person name="Elias S.M."/>
            <person name="Hasan A.M."/>
            <person name="Jahan S."/>
            <person name="Shafiuddin M."/>
            <person name="Mahmood N."/>
            <person name="Shommy N.S."/>
        </authorList>
    </citation>
    <scope>NUCLEOTIDE SEQUENCE [LARGE SCALE GENOMIC DNA]</scope>
    <source>
        <strain evidence="2">cv. O-4</strain>
    </source>
</reference>
<organism evidence="1 2">
    <name type="scientific">Corchorus olitorius</name>
    <dbReference type="NCBI Taxonomy" id="93759"/>
    <lineage>
        <taxon>Eukaryota</taxon>
        <taxon>Viridiplantae</taxon>
        <taxon>Streptophyta</taxon>
        <taxon>Embryophyta</taxon>
        <taxon>Tracheophyta</taxon>
        <taxon>Spermatophyta</taxon>
        <taxon>Magnoliopsida</taxon>
        <taxon>eudicotyledons</taxon>
        <taxon>Gunneridae</taxon>
        <taxon>Pentapetalae</taxon>
        <taxon>rosids</taxon>
        <taxon>malvids</taxon>
        <taxon>Malvales</taxon>
        <taxon>Malvaceae</taxon>
        <taxon>Grewioideae</taxon>
        <taxon>Apeibeae</taxon>
        <taxon>Corchorus</taxon>
    </lineage>
</organism>